<dbReference type="AlphaFoldDB" id="A0A2P2N3L1"/>
<dbReference type="EMBL" id="GGEC01056522">
    <property type="protein sequence ID" value="MBX37006.1"/>
    <property type="molecule type" value="Transcribed_RNA"/>
</dbReference>
<evidence type="ECO:0000313" key="1">
    <source>
        <dbReference type="EMBL" id="MBX37006.1"/>
    </source>
</evidence>
<name>A0A2P2N3L1_RHIMU</name>
<accession>A0A2P2N3L1</accession>
<reference evidence="1" key="1">
    <citation type="submission" date="2018-02" db="EMBL/GenBank/DDBJ databases">
        <title>Rhizophora mucronata_Transcriptome.</title>
        <authorList>
            <person name="Meera S.P."/>
            <person name="Sreeshan A."/>
            <person name="Augustine A."/>
        </authorList>
    </citation>
    <scope>NUCLEOTIDE SEQUENCE</scope>
    <source>
        <tissue evidence="1">Leaf</tissue>
    </source>
</reference>
<protein>
    <submittedName>
        <fullName evidence="1">Uncharacterized protein</fullName>
    </submittedName>
</protein>
<organism evidence="1">
    <name type="scientific">Rhizophora mucronata</name>
    <name type="common">Asiatic mangrove</name>
    <dbReference type="NCBI Taxonomy" id="61149"/>
    <lineage>
        <taxon>Eukaryota</taxon>
        <taxon>Viridiplantae</taxon>
        <taxon>Streptophyta</taxon>
        <taxon>Embryophyta</taxon>
        <taxon>Tracheophyta</taxon>
        <taxon>Spermatophyta</taxon>
        <taxon>Magnoliopsida</taxon>
        <taxon>eudicotyledons</taxon>
        <taxon>Gunneridae</taxon>
        <taxon>Pentapetalae</taxon>
        <taxon>rosids</taxon>
        <taxon>fabids</taxon>
        <taxon>Malpighiales</taxon>
        <taxon>Rhizophoraceae</taxon>
        <taxon>Rhizophora</taxon>
    </lineage>
</organism>
<proteinExistence type="predicted"/>
<sequence length="69" mass="7670">MPIIEFGLLYCFCFFSRPQWIFTKDKKIAPAAALITISITLGVQLQPWSIQSPESGCLTIADGPLHFPT</sequence>